<evidence type="ECO:0000313" key="2">
    <source>
        <dbReference type="Proteomes" id="UP000484381"/>
    </source>
</evidence>
<evidence type="ECO:0000313" key="1">
    <source>
        <dbReference type="EMBL" id="MPW18131.1"/>
    </source>
</evidence>
<organism evidence="1 2">
    <name type="scientific">Paraburkholderia franconis</name>
    <dbReference type="NCBI Taxonomy" id="2654983"/>
    <lineage>
        <taxon>Bacteria</taxon>
        <taxon>Pseudomonadati</taxon>
        <taxon>Pseudomonadota</taxon>
        <taxon>Betaproteobacteria</taxon>
        <taxon>Burkholderiales</taxon>
        <taxon>Burkholderiaceae</taxon>
        <taxon>Paraburkholderia</taxon>
    </lineage>
</organism>
<dbReference type="EMBL" id="WHNP01000011">
    <property type="protein sequence ID" value="MPW18131.1"/>
    <property type="molecule type" value="Genomic_DNA"/>
</dbReference>
<accession>A0A7X1TGC0</accession>
<reference evidence="1 2" key="1">
    <citation type="submission" date="2019-10" db="EMBL/GenBank/DDBJ databases">
        <title>Paraburkholderia sp. isolated from nodules of Mimosa pudica from Brazilian Atlantic Forest soils.</title>
        <authorList>
            <person name="Paulitsch F."/>
            <person name="Hungria M."/>
            <person name="Dall'Agnol R."/>
        </authorList>
    </citation>
    <scope>NUCLEOTIDE SEQUENCE [LARGE SCALE GENOMIC DNA]</scope>
    <source>
        <strain evidence="1 2">CNPSo 3157</strain>
    </source>
</reference>
<comment type="caution">
    <text evidence="1">The sequence shown here is derived from an EMBL/GenBank/DDBJ whole genome shotgun (WGS) entry which is preliminary data.</text>
</comment>
<dbReference type="AlphaFoldDB" id="A0A7X1TGC0"/>
<dbReference type="Proteomes" id="UP000484381">
    <property type="component" value="Unassembled WGS sequence"/>
</dbReference>
<keyword evidence="2" id="KW-1185">Reference proteome</keyword>
<proteinExistence type="predicted"/>
<sequence>MANVGVLFGFALETADAEEKLARLALATAASGFYKERLQTCARRSGSANKQAVRFPRPQTQNAMRTASAACHKAMMGYM</sequence>
<protein>
    <submittedName>
        <fullName evidence="1">Uncharacterized protein</fullName>
    </submittedName>
</protein>
<name>A0A7X1TGC0_9BURK</name>
<dbReference type="RefSeq" id="WP_152759177.1">
    <property type="nucleotide sequence ID" value="NZ_WHNP01000011.1"/>
</dbReference>
<gene>
    <name evidence="1" type="ORF">GCT13_14630</name>
</gene>